<keyword evidence="2" id="KW-1185">Reference proteome</keyword>
<evidence type="ECO:0000313" key="2">
    <source>
        <dbReference type="Proteomes" id="UP001221757"/>
    </source>
</evidence>
<accession>A0AAD7DWH1</accession>
<dbReference type="AlphaFoldDB" id="A0AAD7DWH1"/>
<organism evidence="1 2">
    <name type="scientific">Mycena rosella</name>
    <name type="common">Pink bonnet</name>
    <name type="synonym">Agaricus rosellus</name>
    <dbReference type="NCBI Taxonomy" id="1033263"/>
    <lineage>
        <taxon>Eukaryota</taxon>
        <taxon>Fungi</taxon>
        <taxon>Dikarya</taxon>
        <taxon>Basidiomycota</taxon>
        <taxon>Agaricomycotina</taxon>
        <taxon>Agaricomycetes</taxon>
        <taxon>Agaricomycetidae</taxon>
        <taxon>Agaricales</taxon>
        <taxon>Marasmiineae</taxon>
        <taxon>Mycenaceae</taxon>
        <taxon>Mycena</taxon>
    </lineage>
</organism>
<protein>
    <recommendedName>
        <fullName evidence="3">F-box domain-containing protein</fullName>
    </recommendedName>
</protein>
<proteinExistence type="predicted"/>
<sequence>LTAPLHQLSLLDERITQMQAAMDELAERASLKAEIDQHQALASPVRRIPQDVLEAIFAICLPVANNALIDAREAPLLLGNICSYWRGVTHSMPTCGR</sequence>
<feature type="non-terminal residue" evidence="1">
    <location>
        <position position="1"/>
    </location>
</feature>
<reference evidence="1" key="1">
    <citation type="submission" date="2023-03" db="EMBL/GenBank/DDBJ databases">
        <title>Massive genome expansion in bonnet fungi (Mycena s.s.) driven by repeated elements and novel gene families across ecological guilds.</title>
        <authorList>
            <consortium name="Lawrence Berkeley National Laboratory"/>
            <person name="Harder C.B."/>
            <person name="Miyauchi S."/>
            <person name="Viragh M."/>
            <person name="Kuo A."/>
            <person name="Thoen E."/>
            <person name="Andreopoulos B."/>
            <person name="Lu D."/>
            <person name="Skrede I."/>
            <person name="Drula E."/>
            <person name="Henrissat B."/>
            <person name="Morin E."/>
            <person name="Kohler A."/>
            <person name="Barry K."/>
            <person name="LaButti K."/>
            <person name="Morin E."/>
            <person name="Salamov A."/>
            <person name="Lipzen A."/>
            <person name="Mereny Z."/>
            <person name="Hegedus B."/>
            <person name="Baldrian P."/>
            <person name="Stursova M."/>
            <person name="Weitz H."/>
            <person name="Taylor A."/>
            <person name="Grigoriev I.V."/>
            <person name="Nagy L.G."/>
            <person name="Martin F."/>
            <person name="Kauserud H."/>
        </authorList>
    </citation>
    <scope>NUCLEOTIDE SEQUENCE</scope>
    <source>
        <strain evidence="1">CBHHK067</strain>
    </source>
</reference>
<comment type="caution">
    <text evidence="1">The sequence shown here is derived from an EMBL/GenBank/DDBJ whole genome shotgun (WGS) entry which is preliminary data.</text>
</comment>
<dbReference type="Proteomes" id="UP001221757">
    <property type="component" value="Unassembled WGS sequence"/>
</dbReference>
<evidence type="ECO:0000313" key="1">
    <source>
        <dbReference type="EMBL" id="KAJ7701446.1"/>
    </source>
</evidence>
<dbReference type="EMBL" id="JARKIE010000017">
    <property type="protein sequence ID" value="KAJ7701446.1"/>
    <property type="molecule type" value="Genomic_DNA"/>
</dbReference>
<evidence type="ECO:0008006" key="3">
    <source>
        <dbReference type="Google" id="ProtNLM"/>
    </source>
</evidence>
<name>A0AAD7DWH1_MYCRO</name>
<gene>
    <name evidence="1" type="ORF">B0H17DRAFT_924534</name>
</gene>